<feature type="non-terminal residue" evidence="2">
    <location>
        <position position="1"/>
    </location>
</feature>
<gene>
    <name evidence="2" type="ORF">K0U00_45830</name>
</gene>
<dbReference type="Pfam" id="PF13460">
    <property type="entry name" value="NAD_binding_10"/>
    <property type="match status" value="1"/>
</dbReference>
<protein>
    <submittedName>
        <fullName evidence="2">NAD(P)H-binding protein</fullName>
    </submittedName>
</protein>
<evidence type="ECO:0000313" key="2">
    <source>
        <dbReference type="EMBL" id="MBW7461400.1"/>
    </source>
</evidence>
<dbReference type="EMBL" id="JAHZIK010002924">
    <property type="protein sequence ID" value="MBW7461400.1"/>
    <property type="molecule type" value="Genomic_DNA"/>
</dbReference>
<evidence type="ECO:0000313" key="3">
    <source>
        <dbReference type="Proteomes" id="UP001519887"/>
    </source>
</evidence>
<reference evidence="2 3" key="1">
    <citation type="submission" date="2021-07" db="EMBL/GenBank/DDBJ databases">
        <title>Paenibacillus radiodurans sp. nov., isolated from the southeastern edge of Tengger Desert.</title>
        <authorList>
            <person name="Zhang G."/>
        </authorList>
    </citation>
    <scope>NUCLEOTIDE SEQUENCE [LARGE SCALE GENOMIC DNA]</scope>
    <source>
        <strain evidence="2 3">CCM 7311</strain>
    </source>
</reference>
<dbReference type="Gene3D" id="3.40.50.720">
    <property type="entry name" value="NAD(P)-binding Rossmann-like Domain"/>
    <property type="match status" value="1"/>
</dbReference>
<proteinExistence type="predicted"/>
<organism evidence="2 3">
    <name type="scientific">Paenibacillus sepulcri</name>
    <dbReference type="NCBI Taxonomy" id="359917"/>
    <lineage>
        <taxon>Bacteria</taxon>
        <taxon>Bacillati</taxon>
        <taxon>Bacillota</taxon>
        <taxon>Bacilli</taxon>
        <taxon>Bacillales</taxon>
        <taxon>Paenibacillaceae</taxon>
        <taxon>Paenibacillus</taxon>
    </lineage>
</organism>
<sequence length="101" mass="11246">DPIDRFQLGRLLLLAMVSTIIPRNVREVRRAAELIRASDLDWTLARVPILTDKTGTFSKAGYYGHGTVGMMLTRADLAAFMYKQLFDTRFICKAPAVSSGP</sequence>
<name>A0ABS7CKF5_9BACL</name>
<accession>A0ABS7CKF5</accession>
<comment type="caution">
    <text evidence="2">The sequence shown here is derived from an EMBL/GenBank/DDBJ whole genome shotgun (WGS) entry which is preliminary data.</text>
</comment>
<keyword evidence="3" id="KW-1185">Reference proteome</keyword>
<dbReference type="InterPro" id="IPR016040">
    <property type="entry name" value="NAD(P)-bd_dom"/>
</dbReference>
<feature type="domain" description="NAD(P)-binding" evidence="1">
    <location>
        <begin position="23"/>
        <end position="87"/>
    </location>
</feature>
<dbReference type="Proteomes" id="UP001519887">
    <property type="component" value="Unassembled WGS sequence"/>
</dbReference>
<evidence type="ECO:0000259" key="1">
    <source>
        <dbReference type="Pfam" id="PF13460"/>
    </source>
</evidence>